<sequence length="131" mass="14159">MAHTPPAQTARKILNEYATDSPPQFILGFVPFIALAIICIMMRRLPPARLAWLSLGGLLGVLGLTVFLYTVFWFPYYSPGATPDANAPIALIFFPFYCICGMAGGMSLGWLGSRVLPRPPGLPATDLSGDQ</sequence>
<organism evidence="2 3">
    <name type="scientific">Luteolibacter luteus</name>
    <dbReference type="NCBI Taxonomy" id="2728835"/>
    <lineage>
        <taxon>Bacteria</taxon>
        <taxon>Pseudomonadati</taxon>
        <taxon>Verrucomicrobiota</taxon>
        <taxon>Verrucomicrobiia</taxon>
        <taxon>Verrucomicrobiales</taxon>
        <taxon>Verrucomicrobiaceae</taxon>
        <taxon>Luteolibacter</taxon>
    </lineage>
</organism>
<dbReference type="KEGG" id="luo:HHL09_10280"/>
<dbReference type="RefSeq" id="WP_169454556.1">
    <property type="nucleotide sequence ID" value="NZ_CP051774.1"/>
</dbReference>
<name>A0A858RHH1_9BACT</name>
<proteinExistence type="predicted"/>
<keyword evidence="1" id="KW-0812">Transmembrane</keyword>
<gene>
    <name evidence="2" type="ORF">HHL09_10280</name>
</gene>
<reference evidence="2 3" key="1">
    <citation type="submission" date="2020-04" db="EMBL/GenBank/DDBJ databases">
        <title>Luteolibacter sp. G-1-1-1 isolated from soil.</title>
        <authorList>
            <person name="Dahal R.H."/>
        </authorList>
    </citation>
    <scope>NUCLEOTIDE SEQUENCE [LARGE SCALE GENOMIC DNA]</scope>
    <source>
        <strain evidence="2 3">G-1-1-1</strain>
    </source>
</reference>
<feature type="transmembrane region" description="Helical" evidence="1">
    <location>
        <begin position="50"/>
        <end position="77"/>
    </location>
</feature>
<evidence type="ECO:0000313" key="3">
    <source>
        <dbReference type="Proteomes" id="UP000501812"/>
    </source>
</evidence>
<keyword evidence="1" id="KW-1133">Transmembrane helix</keyword>
<dbReference type="Proteomes" id="UP000501812">
    <property type="component" value="Chromosome"/>
</dbReference>
<evidence type="ECO:0000313" key="2">
    <source>
        <dbReference type="EMBL" id="QJE96155.1"/>
    </source>
</evidence>
<keyword evidence="3" id="KW-1185">Reference proteome</keyword>
<feature type="transmembrane region" description="Helical" evidence="1">
    <location>
        <begin position="25"/>
        <end position="43"/>
    </location>
</feature>
<protein>
    <submittedName>
        <fullName evidence="2">Uncharacterized protein</fullName>
    </submittedName>
</protein>
<keyword evidence="1" id="KW-0472">Membrane</keyword>
<evidence type="ECO:0000256" key="1">
    <source>
        <dbReference type="SAM" id="Phobius"/>
    </source>
</evidence>
<dbReference type="AlphaFoldDB" id="A0A858RHH1"/>
<feature type="transmembrane region" description="Helical" evidence="1">
    <location>
        <begin position="89"/>
        <end position="111"/>
    </location>
</feature>
<accession>A0A858RHH1</accession>
<dbReference type="EMBL" id="CP051774">
    <property type="protein sequence ID" value="QJE96155.1"/>
    <property type="molecule type" value="Genomic_DNA"/>
</dbReference>